<gene>
    <name evidence="1" type="ORF">ACFSCZ_19835</name>
</gene>
<comment type="caution">
    <text evidence="1">The sequence shown here is derived from an EMBL/GenBank/DDBJ whole genome shotgun (WGS) entry which is preliminary data.</text>
</comment>
<dbReference type="RefSeq" id="WP_380776806.1">
    <property type="nucleotide sequence ID" value="NZ_JBHUEO010000121.1"/>
</dbReference>
<evidence type="ECO:0000313" key="2">
    <source>
        <dbReference type="Proteomes" id="UP001597301"/>
    </source>
</evidence>
<proteinExistence type="predicted"/>
<protein>
    <submittedName>
        <fullName evidence="1">Replication-relaxation family protein</fullName>
    </submittedName>
</protein>
<sequence length="504" mass="59058">MFPSTTDIKIINNLNMSGVYLKKVDMDLLLFLYEQKMLSTEQLYRFHVLIQPIDRKRISRKLTKFEKNGLVVKNSHVLYKRAGLKLNMFRLGLAGLRLLSRFGLIEEGQTTPRLHRNIDHYIGIKHVLLDVIEIEKDRVGTILAEGGKFKFWFQEEESQAFFDTNLKVKLYPKLKKEESQSDLQSISDYKNKIKERIPAFSKKDILISIAPPNFPLYRKDENGYHLLPDWTLLMNKHVFHVEVDASTERISSSSIDGVTSIESKFFRYIFIAKMEPNKIHNVLFVSLDDSTSLRKNYGTKDIRIGNLKREIARLKEVFQPNLNVFFLRLERVKELWPFLIEKATGAYDEEKLSKIVEVSLDLNRNHFPFDVRFINTQSELEKIILNPRGFNYPVEQLYILKKRMDIESLNLPSKQLLIPIFMLEGDMYGHELITYYSQRIAAGSLPVNTKVLAVYYSKKSMLEDVLRQDTVFQHVLLVNIEEIQWFREPAKIYSSKGKKLLTFE</sequence>
<reference evidence="2" key="1">
    <citation type="journal article" date="2019" name="Int. J. Syst. Evol. Microbiol.">
        <title>The Global Catalogue of Microorganisms (GCM) 10K type strain sequencing project: providing services to taxonomists for standard genome sequencing and annotation.</title>
        <authorList>
            <consortium name="The Broad Institute Genomics Platform"/>
            <consortium name="The Broad Institute Genome Sequencing Center for Infectious Disease"/>
            <person name="Wu L."/>
            <person name="Ma J."/>
        </authorList>
    </citation>
    <scope>NUCLEOTIDE SEQUENCE [LARGE SCALE GENOMIC DNA]</scope>
    <source>
        <strain evidence="2">CGMCC 1.12295</strain>
    </source>
</reference>
<dbReference type="Proteomes" id="UP001597301">
    <property type="component" value="Unassembled WGS sequence"/>
</dbReference>
<dbReference type="Pfam" id="PF13814">
    <property type="entry name" value="Replic_Relax"/>
    <property type="match status" value="1"/>
</dbReference>
<organism evidence="1 2">
    <name type="scientific">Siminovitchia sediminis</name>
    <dbReference type="NCBI Taxonomy" id="1274353"/>
    <lineage>
        <taxon>Bacteria</taxon>
        <taxon>Bacillati</taxon>
        <taxon>Bacillota</taxon>
        <taxon>Bacilli</taxon>
        <taxon>Bacillales</taxon>
        <taxon>Bacillaceae</taxon>
        <taxon>Siminovitchia</taxon>
    </lineage>
</organism>
<dbReference type="InterPro" id="IPR025855">
    <property type="entry name" value="Replic_Relax"/>
</dbReference>
<keyword evidence="2" id="KW-1185">Reference proteome</keyword>
<name>A0ABW4KN30_9BACI</name>
<dbReference type="EMBL" id="JBHUEO010000121">
    <property type="protein sequence ID" value="MFD1708918.1"/>
    <property type="molecule type" value="Genomic_DNA"/>
</dbReference>
<evidence type="ECO:0000313" key="1">
    <source>
        <dbReference type="EMBL" id="MFD1708918.1"/>
    </source>
</evidence>
<accession>A0ABW4KN30</accession>